<feature type="region of interest" description="Disordered" evidence="1">
    <location>
        <begin position="393"/>
        <end position="437"/>
    </location>
</feature>
<feature type="region of interest" description="Disordered" evidence="1">
    <location>
        <begin position="77"/>
        <end position="103"/>
    </location>
</feature>
<name>A0A9P7AHC3_9AGAM</name>
<reference evidence="3" key="1">
    <citation type="journal article" date="2020" name="New Phytol.">
        <title>Comparative genomics reveals dynamic genome evolution in host specialist ectomycorrhizal fungi.</title>
        <authorList>
            <person name="Lofgren L.A."/>
            <person name="Nguyen N.H."/>
            <person name="Vilgalys R."/>
            <person name="Ruytinx J."/>
            <person name="Liao H.L."/>
            <person name="Branco S."/>
            <person name="Kuo A."/>
            <person name="LaButti K."/>
            <person name="Lipzen A."/>
            <person name="Andreopoulos W."/>
            <person name="Pangilinan J."/>
            <person name="Riley R."/>
            <person name="Hundley H."/>
            <person name="Na H."/>
            <person name="Barry K."/>
            <person name="Grigoriev I.V."/>
            <person name="Stajich J.E."/>
            <person name="Kennedy P.G."/>
        </authorList>
    </citation>
    <scope>NUCLEOTIDE SEQUENCE</scope>
    <source>
        <strain evidence="3">S12</strain>
    </source>
</reference>
<keyword evidence="2" id="KW-0472">Membrane</keyword>
<proteinExistence type="predicted"/>
<feature type="compositionally biased region" description="Low complexity" evidence="1">
    <location>
        <begin position="394"/>
        <end position="428"/>
    </location>
</feature>
<organism evidence="3 4">
    <name type="scientific">Suillus plorans</name>
    <dbReference type="NCBI Taxonomy" id="116603"/>
    <lineage>
        <taxon>Eukaryota</taxon>
        <taxon>Fungi</taxon>
        <taxon>Dikarya</taxon>
        <taxon>Basidiomycota</taxon>
        <taxon>Agaricomycotina</taxon>
        <taxon>Agaricomycetes</taxon>
        <taxon>Agaricomycetidae</taxon>
        <taxon>Boletales</taxon>
        <taxon>Suillineae</taxon>
        <taxon>Suillaceae</taxon>
        <taxon>Suillus</taxon>
    </lineage>
</organism>
<evidence type="ECO:0000313" key="4">
    <source>
        <dbReference type="Proteomes" id="UP000719766"/>
    </source>
</evidence>
<feature type="compositionally biased region" description="Low complexity" evidence="1">
    <location>
        <begin position="83"/>
        <end position="103"/>
    </location>
</feature>
<feature type="transmembrane region" description="Helical" evidence="2">
    <location>
        <begin position="20"/>
        <end position="42"/>
    </location>
</feature>
<keyword evidence="2" id="KW-0812">Transmembrane</keyword>
<dbReference type="OrthoDB" id="2682910at2759"/>
<evidence type="ECO:0000256" key="1">
    <source>
        <dbReference type="SAM" id="MobiDB-lite"/>
    </source>
</evidence>
<protein>
    <submittedName>
        <fullName evidence="3">Uncharacterized protein</fullName>
    </submittedName>
</protein>
<comment type="caution">
    <text evidence="3">The sequence shown here is derived from an EMBL/GenBank/DDBJ whole genome shotgun (WGS) entry which is preliminary data.</text>
</comment>
<evidence type="ECO:0000313" key="3">
    <source>
        <dbReference type="EMBL" id="KAG1788326.1"/>
    </source>
</evidence>
<feature type="region of interest" description="Disordered" evidence="1">
    <location>
        <begin position="276"/>
        <end position="357"/>
    </location>
</feature>
<accession>A0A9P7AHC3</accession>
<feature type="compositionally biased region" description="Polar residues" evidence="1">
    <location>
        <begin position="207"/>
        <end position="231"/>
    </location>
</feature>
<feature type="compositionally biased region" description="Polar residues" evidence="1">
    <location>
        <begin position="322"/>
        <end position="357"/>
    </location>
</feature>
<keyword evidence="4" id="KW-1185">Reference proteome</keyword>
<dbReference type="AlphaFoldDB" id="A0A9P7AHC3"/>
<keyword evidence="2" id="KW-1133">Transmembrane helix</keyword>
<dbReference type="Proteomes" id="UP000719766">
    <property type="component" value="Unassembled WGS sequence"/>
</dbReference>
<feature type="region of interest" description="Disordered" evidence="1">
    <location>
        <begin position="200"/>
        <end position="251"/>
    </location>
</feature>
<sequence>MTSTSTHSDASPTLSTETIAGIVIGVVGGVAVVAAACFYLRCWRKSKGKFMKLRKRGRAVDPEEEFVSGGSSFGVHGRYGHGQQPSVSLEPLLPSSPPQTSQDSIPAISAPQIPLDWSYLPPVLPNIPTDPNYFSLYDTDDPFARIQRAILPTSPVHPIPASSRRVSHEVPLEQYSKYTAKNPGPNTPLFINRTLARHSGPDFFSGRESTPSFSSADPPQSTSSQTGSETVHSFADAPPTPPKPRISILSPLAEYTTPKEPREEVHQLRIAGSEVDAHSPESIYSQESAQHSSHPPEPQLPSQASRRGRASQRYSRSFKLSELSTVMEGSTSTSGPPSRDVSTNSEMQKKPSLTFSELERSSSVSVALSHTTPSTAPELTSFPLLSSNDAFRKSGYSSSTISPSSSRVTRYPSLAPSISPPSLSGSNPQTDSEWHRPPAGLEALKTLDLPNPHAPTLEIPKIHPLPPVHRLLPAASGKAPCKARLCAHSPGSVPEVEHRPIVQCGIASIDVTL</sequence>
<feature type="compositionally biased region" description="Polar residues" evidence="1">
    <location>
        <begin position="282"/>
        <end position="293"/>
    </location>
</feature>
<dbReference type="RefSeq" id="XP_041155579.1">
    <property type="nucleotide sequence ID" value="XM_041307361.1"/>
</dbReference>
<evidence type="ECO:0000256" key="2">
    <source>
        <dbReference type="SAM" id="Phobius"/>
    </source>
</evidence>
<gene>
    <name evidence="3" type="ORF">HD556DRAFT_1447921</name>
</gene>
<dbReference type="GeneID" id="64601125"/>
<dbReference type="EMBL" id="JABBWE010000069">
    <property type="protein sequence ID" value="KAG1788326.1"/>
    <property type="molecule type" value="Genomic_DNA"/>
</dbReference>